<comment type="function">
    <text evidence="2 15">This enzyme scavenges exogenous and endogenous cytidine and 2'-deoxycytidine for UMP synthesis.</text>
</comment>
<dbReference type="Pfam" id="PF00383">
    <property type="entry name" value="dCMP_cyt_deam_1"/>
    <property type="match status" value="1"/>
</dbReference>
<dbReference type="NCBIfam" id="NF004064">
    <property type="entry name" value="PRK05578.1"/>
    <property type="match status" value="1"/>
</dbReference>
<dbReference type="GO" id="GO:0005829">
    <property type="term" value="C:cytosol"/>
    <property type="evidence" value="ECO:0007669"/>
    <property type="project" value="TreeGrafter"/>
</dbReference>
<feature type="binding site" evidence="14">
    <location>
        <position position="95"/>
    </location>
    <ligand>
        <name>Zn(2+)</name>
        <dbReference type="ChEBI" id="CHEBI:29105"/>
        <note>catalytic</note>
    </ligand>
</feature>
<dbReference type="RefSeq" id="WP_079289769.1">
    <property type="nucleotide sequence ID" value="NZ_MWPS01000003.1"/>
</dbReference>
<feature type="binding site" evidence="14">
    <location>
        <position position="92"/>
    </location>
    <ligand>
        <name>Zn(2+)</name>
        <dbReference type="ChEBI" id="CHEBI:29105"/>
        <note>catalytic</note>
    </ligand>
</feature>
<accession>A0A1V4EX64</accession>
<name>A0A1V4EX64_9BACL</name>
<dbReference type="PANTHER" id="PTHR11644:SF2">
    <property type="entry name" value="CYTIDINE DEAMINASE"/>
    <property type="match status" value="1"/>
</dbReference>
<keyword evidence="7 15" id="KW-0378">Hydrolase</keyword>
<dbReference type="CDD" id="cd01283">
    <property type="entry name" value="cytidine_deaminase"/>
    <property type="match status" value="1"/>
</dbReference>
<dbReference type="Proteomes" id="UP000190229">
    <property type="component" value="Unassembled WGS sequence"/>
</dbReference>
<comment type="cofactor">
    <cofactor evidence="1 14 15">
        <name>Zn(2+)</name>
        <dbReference type="ChEBI" id="CHEBI:29105"/>
    </cofactor>
</comment>
<dbReference type="PROSITE" id="PS00903">
    <property type="entry name" value="CYT_DCMP_DEAMINASES_1"/>
    <property type="match status" value="1"/>
</dbReference>
<feature type="binding site" evidence="14">
    <location>
        <position position="59"/>
    </location>
    <ligand>
        <name>Zn(2+)</name>
        <dbReference type="ChEBI" id="CHEBI:29105"/>
        <note>catalytic</note>
    </ligand>
</feature>
<evidence type="ECO:0000256" key="1">
    <source>
        <dbReference type="ARBA" id="ARBA00001947"/>
    </source>
</evidence>
<evidence type="ECO:0000256" key="4">
    <source>
        <dbReference type="ARBA" id="ARBA00012783"/>
    </source>
</evidence>
<protein>
    <recommendedName>
        <fullName evidence="5 15">Cytidine deaminase</fullName>
        <ecNumber evidence="4 15">3.5.4.5</ecNumber>
    </recommendedName>
    <alternativeName>
        <fullName evidence="9 15">Cytidine aminohydrolase</fullName>
    </alternativeName>
</protein>
<keyword evidence="18" id="KW-1185">Reference proteome</keyword>
<evidence type="ECO:0000256" key="7">
    <source>
        <dbReference type="ARBA" id="ARBA00022801"/>
    </source>
</evidence>
<dbReference type="GO" id="GO:0042802">
    <property type="term" value="F:identical protein binding"/>
    <property type="evidence" value="ECO:0007669"/>
    <property type="project" value="UniProtKB-ARBA"/>
</dbReference>
<dbReference type="GO" id="GO:0004126">
    <property type="term" value="F:cytidine deaminase activity"/>
    <property type="evidence" value="ECO:0007669"/>
    <property type="project" value="UniProtKB-UniRule"/>
</dbReference>
<comment type="caution">
    <text evidence="17">The sequence shown here is derived from an EMBL/GenBank/DDBJ whole genome shotgun (WGS) entry which is preliminary data.</text>
</comment>
<sequence length="139" mass="15113">MKDEHPTNTDELFTHAMAARQRAYVPYSGFRVGAVIRLENGQLITGCNVENASYGLTNCAERTAIFSMIAQGFRDVQEIAVVAEGDRPVAPCGACRQVMAEFCDAKTRVTLYNTAGQSLVTSVADLLPFAFSKEALQSE</sequence>
<dbReference type="GO" id="GO:0008270">
    <property type="term" value="F:zinc ion binding"/>
    <property type="evidence" value="ECO:0007669"/>
    <property type="project" value="UniProtKB-UniRule"/>
</dbReference>
<evidence type="ECO:0000256" key="9">
    <source>
        <dbReference type="ARBA" id="ARBA00032005"/>
    </source>
</evidence>
<comment type="catalytic activity">
    <reaction evidence="10 15">
        <text>2'-deoxycytidine + H2O + H(+) = 2'-deoxyuridine + NH4(+)</text>
        <dbReference type="Rhea" id="RHEA:13433"/>
        <dbReference type="ChEBI" id="CHEBI:15377"/>
        <dbReference type="ChEBI" id="CHEBI:15378"/>
        <dbReference type="ChEBI" id="CHEBI:15698"/>
        <dbReference type="ChEBI" id="CHEBI:16450"/>
        <dbReference type="ChEBI" id="CHEBI:28938"/>
        <dbReference type="EC" id="3.5.4.5"/>
    </reaction>
</comment>
<evidence type="ECO:0000313" key="17">
    <source>
        <dbReference type="EMBL" id="OPG17533.1"/>
    </source>
</evidence>
<feature type="active site" description="Proton donor" evidence="12">
    <location>
        <position position="61"/>
    </location>
</feature>
<evidence type="ECO:0000256" key="14">
    <source>
        <dbReference type="PIRSR" id="PIRSR606262-3"/>
    </source>
</evidence>
<comment type="catalytic activity">
    <reaction evidence="11 15">
        <text>cytidine + H2O + H(+) = uridine + NH4(+)</text>
        <dbReference type="Rhea" id="RHEA:16069"/>
        <dbReference type="ChEBI" id="CHEBI:15377"/>
        <dbReference type="ChEBI" id="CHEBI:15378"/>
        <dbReference type="ChEBI" id="CHEBI:16704"/>
        <dbReference type="ChEBI" id="CHEBI:17562"/>
        <dbReference type="ChEBI" id="CHEBI:28938"/>
        <dbReference type="EC" id="3.5.4.5"/>
    </reaction>
</comment>
<evidence type="ECO:0000313" key="18">
    <source>
        <dbReference type="Proteomes" id="UP000190229"/>
    </source>
</evidence>
<dbReference type="NCBIfam" id="TIGR01354">
    <property type="entry name" value="cyt_deam_tetra"/>
    <property type="match status" value="1"/>
</dbReference>
<dbReference type="InterPro" id="IPR002125">
    <property type="entry name" value="CMP_dCMP_dom"/>
</dbReference>
<dbReference type="InterPro" id="IPR016193">
    <property type="entry name" value="Cytidine_deaminase-like"/>
</dbReference>
<evidence type="ECO:0000256" key="6">
    <source>
        <dbReference type="ARBA" id="ARBA00022723"/>
    </source>
</evidence>
<dbReference type="AlphaFoldDB" id="A0A1V4EX64"/>
<evidence type="ECO:0000256" key="2">
    <source>
        <dbReference type="ARBA" id="ARBA00003949"/>
    </source>
</evidence>
<keyword evidence="8 14" id="KW-0862">Zinc</keyword>
<proteinExistence type="inferred from homology"/>
<evidence type="ECO:0000256" key="13">
    <source>
        <dbReference type="PIRSR" id="PIRSR606262-2"/>
    </source>
</evidence>
<evidence type="ECO:0000256" key="10">
    <source>
        <dbReference type="ARBA" id="ARBA00049252"/>
    </source>
</evidence>
<dbReference type="InterPro" id="IPR050202">
    <property type="entry name" value="Cyt/Deoxycyt_deaminase"/>
</dbReference>
<dbReference type="PROSITE" id="PS51747">
    <property type="entry name" value="CYT_DCMP_DEAMINASES_2"/>
    <property type="match status" value="1"/>
</dbReference>
<evidence type="ECO:0000256" key="12">
    <source>
        <dbReference type="PIRSR" id="PIRSR606262-1"/>
    </source>
</evidence>
<gene>
    <name evidence="17" type="ORF">B2M26_01755</name>
</gene>
<evidence type="ECO:0000256" key="8">
    <source>
        <dbReference type="ARBA" id="ARBA00022833"/>
    </source>
</evidence>
<organism evidence="17 18">
    <name type="scientific">Ferroacidibacillus organovorans</name>
    <dbReference type="NCBI Taxonomy" id="1765683"/>
    <lineage>
        <taxon>Bacteria</taxon>
        <taxon>Bacillati</taxon>
        <taxon>Bacillota</taxon>
        <taxon>Bacilli</taxon>
        <taxon>Bacillales</taxon>
        <taxon>Alicyclobacillaceae</taxon>
        <taxon>Ferroacidibacillus</taxon>
    </lineage>
</organism>
<feature type="domain" description="CMP/dCMP-type deaminase" evidence="16">
    <location>
        <begin position="7"/>
        <end position="134"/>
    </location>
</feature>
<dbReference type="EMBL" id="MWPS01000003">
    <property type="protein sequence ID" value="OPG17533.1"/>
    <property type="molecule type" value="Genomic_DNA"/>
</dbReference>
<feature type="binding site" evidence="13">
    <location>
        <begin position="48"/>
        <end position="54"/>
    </location>
    <ligand>
        <name>substrate</name>
    </ligand>
</feature>
<evidence type="ECO:0000256" key="5">
    <source>
        <dbReference type="ARBA" id="ARBA00018266"/>
    </source>
</evidence>
<dbReference type="SUPFAM" id="SSF53927">
    <property type="entry name" value="Cytidine deaminase-like"/>
    <property type="match status" value="1"/>
</dbReference>
<evidence type="ECO:0000259" key="16">
    <source>
        <dbReference type="PROSITE" id="PS51747"/>
    </source>
</evidence>
<dbReference type="PANTHER" id="PTHR11644">
    <property type="entry name" value="CYTIDINE DEAMINASE"/>
    <property type="match status" value="1"/>
</dbReference>
<evidence type="ECO:0000256" key="3">
    <source>
        <dbReference type="ARBA" id="ARBA00006576"/>
    </source>
</evidence>
<reference evidence="17 18" key="1">
    <citation type="submission" date="2017-02" db="EMBL/GenBank/DDBJ databases">
        <title>Draft genome of Acidibacillus ferrooxidans Huett2.</title>
        <authorList>
            <person name="Schopf S."/>
        </authorList>
    </citation>
    <scope>NUCLEOTIDE SEQUENCE [LARGE SCALE GENOMIC DNA]</scope>
    <source>
        <strain evidence="17 18">Huett2</strain>
    </source>
</reference>
<evidence type="ECO:0000256" key="15">
    <source>
        <dbReference type="RuleBase" id="RU364006"/>
    </source>
</evidence>
<dbReference type="GO" id="GO:0055086">
    <property type="term" value="P:nucleobase-containing small molecule metabolic process"/>
    <property type="evidence" value="ECO:0007669"/>
    <property type="project" value="UniProtKB-ARBA"/>
</dbReference>
<dbReference type="InterPro" id="IPR016192">
    <property type="entry name" value="APOBEC/CMP_deaminase_Zn-bd"/>
</dbReference>
<dbReference type="EC" id="3.5.4.5" evidence="4 15"/>
<keyword evidence="6 14" id="KW-0479">Metal-binding</keyword>
<dbReference type="FunFam" id="3.40.140.10:FF:000008">
    <property type="entry name" value="Cytidine deaminase"/>
    <property type="match status" value="1"/>
</dbReference>
<dbReference type="GO" id="GO:0072527">
    <property type="term" value="P:pyrimidine-containing compound metabolic process"/>
    <property type="evidence" value="ECO:0007669"/>
    <property type="project" value="UniProtKB-ARBA"/>
</dbReference>
<comment type="similarity">
    <text evidence="3 15">Belongs to the cytidine and deoxycytidylate deaminase family.</text>
</comment>
<evidence type="ECO:0000256" key="11">
    <source>
        <dbReference type="ARBA" id="ARBA00049558"/>
    </source>
</evidence>
<dbReference type="InterPro" id="IPR006262">
    <property type="entry name" value="Cyt_deam_tetra"/>
</dbReference>
<dbReference type="Gene3D" id="3.40.140.10">
    <property type="entry name" value="Cytidine Deaminase, domain 2"/>
    <property type="match status" value="1"/>
</dbReference>